<evidence type="ECO:0000256" key="4">
    <source>
        <dbReference type="ARBA" id="ARBA00022801"/>
    </source>
</evidence>
<evidence type="ECO:0000256" key="6">
    <source>
        <dbReference type="ARBA" id="ARBA00023049"/>
    </source>
</evidence>
<feature type="domain" description="Peptidase M14" evidence="8">
    <location>
        <begin position="2"/>
        <end position="354"/>
    </location>
</feature>
<comment type="caution">
    <text evidence="9">The sequence shown here is derived from an EMBL/GenBank/DDBJ whole genome shotgun (WGS) entry which is preliminary data.</text>
</comment>
<sequence>MPYLNTTEVDSALVNLSRAYPALCELIDLPEPSIEGAGCHAVRLGAGPAGSRDCVMLIGGVHAREWGSCEILVYFAADLLRAYHTHSGLAYGGKSYSAAQVKTLLGDLEIVVFPLVNPDGRKYSQTVEPMWRKNRNPAYGNGEGDCVGVDINRNYDFLFDAATAFAPTAGVRVSTDPCDPQLYHGPGPFSEPETRNVRWLLDAYPRTRWFIDVHSFSEDMLYVWGDDQDQSTDPSMNFLNHTFDGVRGDAGDAQYREFIPKIDFDHEIELARDFRDGLQAVRGRKYTAKSAFDLYPTCGTSDDYAFGRHFVDPAKEKVLAYTIEWGTEFQPPWNEMENIIKDVSAGLVQFCVNAPSTVAA</sequence>
<reference evidence="10" key="1">
    <citation type="submission" date="2015-09" db="EMBL/GenBank/DDBJ databases">
        <authorList>
            <person name="Graham D.E."/>
            <person name="Mahan K.M."/>
            <person name="Klingeman D.M."/>
            <person name="Fida T."/>
            <person name="Giannone R.J."/>
            <person name="Hettich R.L."/>
            <person name="Parry R.J."/>
            <person name="Spain J.C."/>
        </authorList>
    </citation>
    <scope>NUCLEOTIDE SEQUENCE [LARGE SCALE GENOMIC DNA]</scope>
    <source>
        <strain evidence="10">JCM 4701</strain>
    </source>
</reference>
<dbReference type="EMBL" id="LJSN01000003">
    <property type="protein sequence ID" value="PNE37195.1"/>
    <property type="molecule type" value="Genomic_DNA"/>
</dbReference>
<keyword evidence="4" id="KW-0378">Hydrolase</keyword>
<keyword evidence="10" id="KW-1185">Reference proteome</keyword>
<evidence type="ECO:0000256" key="1">
    <source>
        <dbReference type="ARBA" id="ARBA00001947"/>
    </source>
</evidence>
<dbReference type="GO" id="GO:0005615">
    <property type="term" value="C:extracellular space"/>
    <property type="evidence" value="ECO:0007669"/>
    <property type="project" value="TreeGrafter"/>
</dbReference>
<dbReference type="SUPFAM" id="SSF53187">
    <property type="entry name" value="Zn-dependent exopeptidases"/>
    <property type="match status" value="1"/>
</dbReference>
<comment type="cofactor">
    <cofactor evidence="1">
        <name>Zn(2+)</name>
        <dbReference type="ChEBI" id="CHEBI:29105"/>
    </cofactor>
</comment>
<gene>
    <name evidence="9" type="ORF">AOB60_22675</name>
</gene>
<keyword evidence="6" id="KW-0482">Metalloprotease</keyword>
<keyword evidence="5" id="KW-0862">Zinc</keyword>
<dbReference type="GO" id="GO:0006508">
    <property type="term" value="P:proteolysis"/>
    <property type="evidence" value="ECO:0007669"/>
    <property type="project" value="UniProtKB-KW"/>
</dbReference>
<dbReference type="CDD" id="cd06228">
    <property type="entry name" value="M14-like"/>
    <property type="match status" value="1"/>
</dbReference>
<evidence type="ECO:0000259" key="8">
    <source>
        <dbReference type="PROSITE" id="PS52035"/>
    </source>
</evidence>
<dbReference type="GO" id="GO:0008270">
    <property type="term" value="F:zinc ion binding"/>
    <property type="evidence" value="ECO:0007669"/>
    <property type="project" value="InterPro"/>
</dbReference>
<dbReference type="InterPro" id="IPR000834">
    <property type="entry name" value="Peptidase_M14"/>
</dbReference>
<dbReference type="GO" id="GO:0004181">
    <property type="term" value="F:metallocarboxypeptidase activity"/>
    <property type="evidence" value="ECO:0007669"/>
    <property type="project" value="InterPro"/>
</dbReference>
<dbReference type="Pfam" id="PF00246">
    <property type="entry name" value="Peptidase_M14"/>
    <property type="match status" value="1"/>
</dbReference>
<comment type="similarity">
    <text evidence="2 7">Belongs to the peptidase M14 family.</text>
</comment>
<dbReference type="PANTHER" id="PTHR11705">
    <property type="entry name" value="PROTEASE FAMILY M14 CARBOXYPEPTIDASE A,B"/>
    <property type="match status" value="1"/>
</dbReference>
<proteinExistence type="inferred from homology"/>
<accession>A0A2N8P865</accession>
<dbReference type="PROSITE" id="PS52035">
    <property type="entry name" value="PEPTIDASE_M14"/>
    <property type="match status" value="1"/>
</dbReference>
<evidence type="ECO:0000256" key="2">
    <source>
        <dbReference type="ARBA" id="ARBA00005988"/>
    </source>
</evidence>
<dbReference type="AlphaFoldDB" id="A0A2N8P865"/>
<keyword evidence="3" id="KW-0645">Protease</keyword>
<evidence type="ECO:0000313" key="9">
    <source>
        <dbReference type="EMBL" id="PNE37195.1"/>
    </source>
</evidence>
<dbReference type="Proteomes" id="UP000236047">
    <property type="component" value="Unassembled WGS sequence"/>
</dbReference>
<dbReference type="RefSeq" id="WP_102924928.1">
    <property type="nucleotide sequence ID" value="NZ_LJSN01000003.1"/>
</dbReference>
<protein>
    <recommendedName>
        <fullName evidence="8">Peptidase M14 domain-containing protein</fullName>
    </recommendedName>
</protein>
<dbReference type="Gene3D" id="3.40.630.10">
    <property type="entry name" value="Zn peptidases"/>
    <property type="match status" value="1"/>
</dbReference>
<evidence type="ECO:0000256" key="7">
    <source>
        <dbReference type="PROSITE-ProRule" id="PRU01379"/>
    </source>
</evidence>
<feature type="active site" description="Proton donor/acceptor" evidence="7">
    <location>
        <position position="324"/>
    </location>
</feature>
<organism evidence="9 10">
    <name type="scientific">Streptomyces noursei</name>
    <name type="common">Streptomyces albulus</name>
    <dbReference type="NCBI Taxonomy" id="1971"/>
    <lineage>
        <taxon>Bacteria</taxon>
        <taxon>Bacillati</taxon>
        <taxon>Actinomycetota</taxon>
        <taxon>Actinomycetes</taxon>
        <taxon>Kitasatosporales</taxon>
        <taxon>Streptomycetaceae</taxon>
        <taxon>Streptomyces</taxon>
    </lineage>
</organism>
<name>A0A2N8P865_STRNR</name>
<evidence type="ECO:0000256" key="5">
    <source>
        <dbReference type="ARBA" id="ARBA00022833"/>
    </source>
</evidence>
<dbReference type="SMART" id="SM00631">
    <property type="entry name" value="Zn_pept"/>
    <property type="match status" value="1"/>
</dbReference>
<evidence type="ECO:0000313" key="10">
    <source>
        <dbReference type="Proteomes" id="UP000236047"/>
    </source>
</evidence>
<evidence type="ECO:0000256" key="3">
    <source>
        <dbReference type="ARBA" id="ARBA00022670"/>
    </source>
</evidence>
<dbReference type="PANTHER" id="PTHR11705:SF143">
    <property type="entry name" value="SLL0236 PROTEIN"/>
    <property type="match status" value="1"/>
</dbReference>